<organism evidence="1 2">
    <name type="scientific">Violaceomyces palustris</name>
    <dbReference type="NCBI Taxonomy" id="1673888"/>
    <lineage>
        <taxon>Eukaryota</taxon>
        <taxon>Fungi</taxon>
        <taxon>Dikarya</taxon>
        <taxon>Basidiomycota</taxon>
        <taxon>Ustilaginomycotina</taxon>
        <taxon>Ustilaginomycetes</taxon>
        <taxon>Violaceomycetales</taxon>
        <taxon>Violaceomycetaceae</taxon>
        <taxon>Violaceomyces</taxon>
    </lineage>
</organism>
<sequence>MGWRKRWRGERGMTTNLGSSRFRSGWGTWTRRISHFVSKGGVVYRLNSTSHSFIRIRRGAALRWNRILNLNTHVVYGCFVSIFYFFPRWWASRDEERAGIARWSYRCFAVRVCGCLCVRVCVCVRVFV</sequence>
<proteinExistence type="predicted"/>
<evidence type="ECO:0000313" key="1">
    <source>
        <dbReference type="EMBL" id="PWN53521.1"/>
    </source>
</evidence>
<dbReference type="Proteomes" id="UP000245626">
    <property type="component" value="Unassembled WGS sequence"/>
</dbReference>
<dbReference type="EMBL" id="KZ819721">
    <property type="protein sequence ID" value="PWN53521.1"/>
    <property type="molecule type" value="Genomic_DNA"/>
</dbReference>
<gene>
    <name evidence="1" type="ORF">IE53DRAFT_153538</name>
</gene>
<reference evidence="1 2" key="1">
    <citation type="journal article" date="2018" name="Mol. Biol. Evol.">
        <title>Broad Genomic Sampling Reveals a Smut Pathogenic Ancestry of the Fungal Clade Ustilaginomycotina.</title>
        <authorList>
            <person name="Kijpornyongpan T."/>
            <person name="Mondo S.J."/>
            <person name="Barry K."/>
            <person name="Sandor L."/>
            <person name="Lee J."/>
            <person name="Lipzen A."/>
            <person name="Pangilinan J."/>
            <person name="LaButti K."/>
            <person name="Hainaut M."/>
            <person name="Henrissat B."/>
            <person name="Grigoriev I.V."/>
            <person name="Spatafora J.W."/>
            <person name="Aime M.C."/>
        </authorList>
    </citation>
    <scope>NUCLEOTIDE SEQUENCE [LARGE SCALE GENOMIC DNA]</scope>
    <source>
        <strain evidence="1 2">SA 807</strain>
    </source>
</reference>
<accession>A0ACD0P6A7</accession>
<keyword evidence="2" id="KW-1185">Reference proteome</keyword>
<protein>
    <submittedName>
        <fullName evidence="1">Uncharacterized protein</fullName>
    </submittedName>
</protein>
<evidence type="ECO:0000313" key="2">
    <source>
        <dbReference type="Proteomes" id="UP000245626"/>
    </source>
</evidence>
<name>A0ACD0P6A7_9BASI</name>